<comment type="caution">
    <text evidence="1">The sequence shown here is derived from an EMBL/GenBank/DDBJ whole genome shotgun (WGS) entry which is preliminary data.</text>
</comment>
<accession>A0A9N8YNQ0</accession>
<gene>
    <name evidence="1" type="ORF">DEBURN_LOCUS1009</name>
</gene>
<dbReference type="SUPFAM" id="SSF52540">
    <property type="entry name" value="P-loop containing nucleoside triphosphate hydrolases"/>
    <property type="match status" value="1"/>
</dbReference>
<dbReference type="OrthoDB" id="8954335at2759"/>
<proteinExistence type="predicted"/>
<dbReference type="AlphaFoldDB" id="A0A9N8YNQ0"/>
<organism evidence="1 2">
    <name type="scientific">Diversispora eburnea</name>
    <dbReference type="NCBI Taxonomy" id="1213867"/>
    <lineage>
        <taxon>Eukaryota</taxon>
        <taxon>Fungi</taxon>
        <taxon>Fungi incertae sedis</taxon>
        <taxon>Mucoromycota</taxon>
        <taxon>Glomeromycotina</taxon>
        <taxon>Glomeromycetes</taxon>
        <taxon>Diversisporales</taxon>
        <taxon>Diversisporaceae</taxon>
        <taxon>Diversispora</taxon>
    </lineage>
</organism>
<dbReference type="Gene3D" id="3.40.50.300">
    <property type="entry name" value="P-loop containing nucleotide triphosphate hydrolases"/>
    <property type="match status" value="1"/>
</dbReference>
<keyword evidence="2" id="KW-1185">Reference proteome</keyword>
<dbReference type="EMBL" id="CAJVPK010000037">
    <property type="protein sequence ID" value="CAG8436321.1"/>
    <property type="molecule type" value="Genomic_DNA"/>
</dbReference>
<protein>
    <submittedName>
        <fullName evidence="1">3040_t:CDS:1</fullName>
    </submittedName>
</protein>
<dbReference type="Proteomes" id="UP000789706">
    <property type="component" value="Unassembled WGS sequence"/>
</dbReference>
<reference evidence="1" key="1">
    <citation type="submission" date="2021-06" db="EMBL/GenBank/DDBJ databases">
        <authorList>
            <person name="Kallberg Y."/>
            <person name="Tangrot J."/>
            <person name="Rosling A."/>
        </authorList>
    </citation>
    <scope>NUCLEOTIDE SEQUENCE</scope>
    <source>
        <strain evidence="1">AZ414A</strain>
    </source>
</reference>
<name>A0A9N8YNQ0_9GLOM</name>
<evidence type="ECO:0000313" key="2">
    <source>
        <dbReference type="Proteomes" id="UP000789706"/>
    </source>
</evidence>
<dbReference type="InterPro" id="IPR027417">
    <property type="entry name" value="P-loop_NTPase"/>
</dbReference>
<sequence>MLDTSLSQRCILAIGNTGNGKSFTATIFGAQNVKIGHTSKSETHTITIYPINGGFYIDTPGFDDSDEKKSDDDNKRSIFLNMLELNIQNITTVLWFVESDIRAKASYERQARFIESLAQYDTGNVWDNTILVIKGTSDANSQGPRDAAREIAQEVHHTNDDLTSNIGEFKIFLFERLLPESIYVKVRFSSDQINEYGVFKESEPERILARYESLMKGHHENPIRINLRKVKCSKCPEETDPRLALPECHSEMESFHPNTENIHQGNVIDIHSSSSDFYKHSDTYVEAKEKHVFDDSPQAWTVRVFTFGGINPTRPRLEFGYWKCCNNRNVNSRGCKQAYRCCEKDIQSPGCQKIYEGCRHKHHEAPCLEICRFCMKRSDTEGCQKRCKNCKKDPLNEKGCSKETNHNFIN</sequence>
<evidence type="ECO:0000313" key="1">
    <source>
        <dbReference type="EMBL" id="CAG8436321.1"/>
    </source>
</evidence>